<dbReference type="InterPro" id="IPR001245">
    <property type="entry name" value="Ser-Thr/Tyr_kinase_cat_dom"/>
</dbReference>
<evidence type="ECO:0000259" key="18">
    <source>
        <dbReference type="PROSITE" id="PS51473"/>
    </source>
</evidence>
<evidence type="ECO:0000256" key="12">
    <source>
        <dbReference type="ARBA" id="ARBA00023170"/>
    </source>
</evidence>
<keyword evidence="8" id="KW-0418">Kinase</keyword>
<dbReference type="GO" id="GO:0005886">
    <property type="term" value="C:plasma membrane"/>
    <property type="evidence" value="ECO:0007669"/>
    <property type="project" value="TreeGrafter"/>
</dbReference>
<keyword evidence="2" id="KW-0723">Serine/threonine-protein kinase</keyword>
<dbReference type="Proteomes" id="UP001370490">
    <property type="component" value="Unassembled WGS sequence"/>
</dbReference>
<dbReference type="Gene3D" id="1.10.510.10">
    <property type="entry name" value="Transferase(Phosphotransferase) domain 1"/>
    <property type="match status" value="1"/>
</dbReference>
<dbReference type="PROSITE" id="PS50011">
    <property type="entry name" value="PROTEIN_KINASE_DOM"/>
    <property type="match status" value="1"/>
</dbReference>
<dbReference type="PROSITE" id="PS51473">
    <property type="entry name" value="GNK2"/>
    <property type="match status" value="2"/>
</dbReference>
<feature type="domain" description="Protein kinase" evidence="17">
    <location>
        <begin position="350"/>
        <end position="637"/>
    </location>
</feature>
<dbReference type="PANTHER" id="PTHR27002:SF1050">
    <property type="entry name" value="CYSTEINE-RICH RECEPTOR-LIKE PROTEIN KINASE 5"/>
    <property type="match status" value="1"/>
</dbReference>
<keyword evidence="10 15" id="KW-1133">Transmembrane helix</keyword>
<evidence type="ECO:0000256" key="4">
    <source>
        <dbReference type="ARBA" id="ARBA00022692"/>
    </source>
</evidence>
<dbReference type="CDD" id="cd23509">
    <property type="entry name" value="Gnk2-like"/>
    <property type="match status" value="2"/>
</dbReference>
<dbReference type="SMART" id="SM00220">
    <property type="entry name" value="S_TKc"/>
    <property type="match status" value="1"/>
</dbReference>
<evidence type="ECO:0000256" key="16">
    <source>
        <dbReference type="SAM" id="SignalP"/>
    </source>
</evidence>
<proteinExistence type="predicted"/>
<dbReference type="InterPro" id="IPR002902">
    <property type="entry name" value="GNK2"/>
</dbReference>
<dbReference type="SUPFAM" id="SSF56112">
    <property type="entry name" value="Protein kinase-like (PK-like)"/>
    <property type="match status" value="1"/>
</dbReference>
<evidence type="ECO:0000256" key="5">
    <source>
        <dbReference type="ARBA" id="ARBA00022729"/>
    </source>
</evidence>
<dbReference type="CDD" id="cd14066">
    <property type="entry name" value="STKc_IRAK"/>
    <property type="match status" value="1"/>
</dbReference>
<feature type="binding site" evidence="14">
    <location>
        <position position="378"/>
    </location>
    <ligand>
        <name>ATP</name>
        <dbReference type="ChEBI" id="CHEBI:30616"/>
    </ligand>
</feature>
<feature type="domain" description="Gnk2-homologous" evidence="18">
    <location>
        <begin position="31"/>
        <end position="135"/>
    </location>
</feature>
<feature type="transmembrane region" description="Helical" evidence="15">
    <location>
        <begin position="288"/>
        <end position="311"/>
    </location>
</feature>
<evidence type="ECO:0000256" key="14">
    <source>
        <dbReference type="PROSITE-ProRule" id="PRU10141"/>
    </source>
</evidence>
<dbReference type="PROSITE" id="PS00107">
    <property type="entry name" value="PROTEIN_KINASE_ATP"/>
    <property type="match status" value="1"/>
</dbReference>
<dbReference type="GO" id="GO:0006950">
    <property type="term" value="P:response to stress"/>
    <property type="evidence" value="ECO:0007669"/>
    <property type="project" value="UniProtKB-ARBA"/>
</dbReference>
<dbReference type="AlphaFoldDB" id="A0AAN8VIP1"/>
<dbReference type="InterPro" id="IPR008271">
    <property type="entry name" value="Ser/Thr_kinase_AS"/>
</dbReference>
<reference evidence="19 20" key="1">
    <citation type="submission" date="2023-12" db="EMBL/GenBank/DDBJ databases">
        <title>A high-quality genome assembly for Dillenia turbinata (Dilleniales).</title>
        <authorList>
            <person name="Chanderbali A."/>
        </authorList>
    </citation>
    <scope>NUCLEOTIDE SEQUENCE [LARGE SCALE GENOMIC DNA]</scope>
    <source>
        <strain evidence="19">LSX21</strain>
        <tissue evidence="19">Leaf</tissue>
    </source>
</reference>
<dbReference type="InterPro" id="IPR038408">
    <property type="entry name" value="GNK2_sf"/>
</dbReference>
<evidence type="ECO:0000313" key="20">
    <source>
        <dbReference type="Proteomes" id="UP001370490"/>
    </source>
</evidence>
<dbReference type="GO" id="GO:0004674">
    <property type="term" value="F:protein serine/threonine kinase activity"/>
    <property type="evidence" value="ECO:0007669"/>
    <property type="project" value="UniProtKB-KW"/>
</dbReference>
<keyword evidence="20" id="KW-1185">Reference proteome</keyword>
<comment type="caution">
    <text evidence="19">The sequence shown here is derived from an EMBL/GenBank/DDBJ whole genome shotgun (WGS) entry which is preliminary data.</text>
</comment>
<keyword evidence="5 16" id="KW-0732">Signal</keyword>
<dbReference type="EMBL" id="JBAMMX010000010">
    <property type="protein sequence ID" value="KAK6932389.1"/>
    <property type="molecule type" value="Genomic_DNA"/>
</dbReference>
<evidence type="ECO:0000256" key="8">
    <source>
        <dbReference type="ARBA" id="ARBA00022777"/>
    </source>
</evidence>
<organism evidence="19 20">
    <name type="scientific">Dillenia turbinata</name>
    <dbReference type="NCBI Taxonomy" id="194707"/>
    <lineage>
        <taxon>Eukaryota</taxon>
        <taxon>Viridiplantae</taxon>
        <taxon>Streptophyta</taxon>
        <taxon>Embryophyta</taxon>
        <taxon>Tracheophyta</taxon>
        <taxon>Spermatophyta</taxon>
        <taxon>Magnoliopsida</taxon>
        <taxon>eudicotyledons</taxon>
        <taxon>Gunneridae</taxon>
        <taxon>Pentapetalae</taxon>
        <taxon>Dilleniales</taxon>
        <taxon>Dilleniaceae</taxon>
        <taxon>Dillenia</taxon>
    </lineage>
</organism>
<dbReference type="InterPro" id="IPR000719">
    <property type="entry name" value="Prot_kinase_dom"/>
</dbReference>
<dbReference type="PROSITE" id="PS00108">
    <property type="entry name" value="PROTEIN_KINASE_ST"/>
    <property type="match status" value="1"/>
</dbReference>
<keyword evidence="4 15" id="KW-0812">Transmembrane</keyword>
<comment type="subcellular location">
    <subcellularLocation>
        <location evidence="1">Membrane</location>
        <topology evidence="1">Single-pass membrane protein</topology>
    </subcellularLocation>
</comment>
<evidence type="ECO:0000256" key="15">
    <source>
        <dbReference type="SAM" id="Phobius"/>
    </source>
</evidence>
<protein>
    <submittedName>
        <fullName evidence="19">Gnk2-homologous domain</fullName>
    </submittedName>
</protein>
<feature type="chain" id="PRO_5042977303" evidence="16">
    <location>
        <begin position="24"/>
        <end position="648"/>
    </location>
</feature>
<dbReference type="InterPro" id="IPR011009">
    <property type="entry name" value="Kinase-like_dom_sf"/>
</dbReference>
<name>A0AAN8VIP1_9MAGN</name>
<dbReference type="GO" id="GO:0005524">
    <property type="term" value="F:ATP binding"/>
    <property type="evidence" value="ECO:0007669"/>
    <property type="project" value="UniProtKB-UniRule"/>
</dbReference>
<keyword evidence="9 14" id="KW-0067">ATP-binding</keyword>
<dbReference type="FunFam" id="3.30.200.20:FF:000727">
    <property type="entry name" value="Cysteine-rich RLK (RECEPTOR-like protein kinase) 23"/>
    <property type="match status" value="1"/>
</dbReference>
<dbReference type="Gene3D" id="3.30.200.20">
    <property type="entry name" value="Phosphorylase Kinase, domain 1"/>
    <property type="match status" value="1"/>
</dbReference>
<feature type="domain" description="Gnk2-homologous" evidence="18">
    <location>
        <begin position="141"/>
        <end position="245"/>
    </location>
</feature>
<keyword evidence="12" id="KW-0675">Receptor</keyword>
<keyword evidence="13" id="KW-0325">Glycoprotein</keyword>
<sequence length="648" mass="71863">MMSSHPTHLFPSLLFILFTYSTSLLSIHSSPVFLYLISSNTTTSSTSTSLTKLEALLSSQALNSTNQNGFYHASVGFQAPDIVYGSYLCRGDISSDDCHDCIVLAQGHLLQNCSSAESAIIYYDVCLLRYSNEPIPTTATLDPIILLVNVYNMTIERDKFMKLVGETMNDIKGEAARGTDKKFATTEAKFTDSETLYTLAQCTPDLSTTDCNTCLLTCINALDKGRQGARTLLPSCNVRFVIYPFYNFTAVSLIPAPRAAAPAPLLLPPPTSIPSSTSTSGNKGKLKIALVAIVVPLAVSAMLVTISYYYFLRRKRKQKTAVLELNEDEISTVQSLQYDFKLIETATNNFSHENVIGRGGFGSVYKGILVNGKEVAVKRLTKNSGSGQGAEEFKNEVVLLAKLQHRNLVKLLGFCLQGEEKILVYEFVPNKSLDSLLFDMERQAQLDWPTRYRIIGGIARGILYLHEDSRLRIIHRDLKAGNVLLDKEKSPKISDCGMAKIFGLEQNQGNTDRIVGTYGYMAPEYAMQGHFSVKSDVYSFGVLVLEIISSKKNTTFYQADYADDLRSYAWKLWKDNLPLEFVDDKVRHTCSTEEVLRCIQIALLCVQQDPDDRPTMASVVPLSSFSIMLPLPQQPAFFSGNGTKSELI</sequence>
<evidence type="ECO:0000259" key="17">
    <source>
        <dbReference type="PROSITE" id="PS50011"/>
    </source>
</evidence>
<evidence type="ECO:0000256" key="3">
    <source>
        <dbReference type="ARBA" id="ARBA00022679"/>
    </source>
</evidence>
<dbReference type="FunFam" id="3.30.430.20:FF:000012">
    <property type="entry name" value="Cysteine-rich receptor-like protein kinase 25"/>
    <property type="match status" value="1"/>
</dbReference>
<evidence type="ECO:0000256" key="2">
    <source>
        <dbReference type="ARBA" id="ARBA00022527"/>
    </source>
</evidence>
<dbReference type="PANTHER" id="PTHR27002">
    <property type="entry name" value="RECEPTOR-LIKE SERINE/THREONINE-PROTEIN KINASE SD1-8"/>
    <property type="match status" value="1"/>
</dbReference>
<evidence type="ECO:0000256" key="7">
    <source>
        <dbReference type="ARBA" id="ARBA00022741"/>
    </source>
</evidence>
<gene>
    <name evidence="19" type="ORF">RJ641_002013</name>
</gene>
<keyword evidence="11 15" id="KW-0472">Membrane</keyword>
<accession>A0AAN8VIP1</accession>
<dbReference type="Pfam" id="PF07714">
    <property type="entry name" value="PK_Tyr_Ser-Thr"/>
    <property type="match status" value="1"/>
</dbReference>
<dbReference type="InterPro" id="IPR017441">
    <property type="entry name" value="Protein_kinase_ATP_BS"/>
</dbReference>
<evidence type="ECO:0000256" key="10">
    <source>
        <dbReference type="ARBA" id="ARBA00022989"/>
    </source>
</evidence>
<evidence type="ECO:0000256" key="6">
    <source>
        <dbReference type="ARBA" id="ARBA00022737"/>
    </source>
</evidence>
<feature type="signal peptide" evidence="16">
    <location>
        <begin position="1"/>
        <end position="23"/>
    </location>
</feature>
<keyword evidence="7 14" id="KW-0547">Nucleotide-binding</keyword>
<evidence type="ECO:0000256" key="9">
    <source>
        <dbReference type="ARBA" id="ARBA00022840"/>
    </source>
</evidence>
<dbReference type="Gene3D" id="3.30.430.20">
    <property type="entry name" value="Gnk2 domain, C-X8-C-X2-C motif"/>
    <property type="match status" value="2"/>
</dbReference>
<keyword evidence="3" id="KW-0808">Transferase</keyword>
<evidence type="ECO:0000256" key="11">
    <source>
        <dbReference type="ARBA" id="ARBA00023136"/>
    </source>
</evidence>
<evidence type="ECO:0000256" key="1">
    <source>
        <dbReference type="ARBA" id="ARBA00004167"/>
    </source>
</evidence>
<dbReference type="Pfam" id="PF01657">
    <property type="entry name" value="Stress-antifung"/>
    <property type="match status" value="2"/>
</dbReference>
<evidence type="ECO:0000313" key="19">
    <source>
        <dbReference type="EMBL" id="KAK6932389.1"/>
    </source>
</evidence>
<dbReference type="FunFam" id="1.10.510.10:FF:000129">
    <property type="entry name" value="cysteine-rich receptor-like protein kinase 10"/>
    <property type="match status" value="1"/>
</dbReference>
<keyword evidence="6" id="KW-0677">Repeat</keyword>
<evidence type="ECO:0000256" key="13">
    <source>
        <dbReference type="ARBA" id="ARBA00023180"/>
    </source>
</evidence>